<dbReference type="Proteomes" id="UP001519460">
    <property type="component" value="Unassembled WGS sequence"/>
</dbReference>
<reference evidence="1 2" key="1">
    <citation type="journal article" date="2023" name="Sci. Data">
        <title>Genome assembly of the Korean intertidal mud-creeper Batillaria attramentaria.</title>
        <authorList>
            <person name="Patra A.K."/>
            <person name="Ho P.T."/>
            <person name="Jun S."/>
            <person name="Lee S.J."/>
            <person name="Kim Y."/>
            <person name="Won Y.J."/>
        </authorList>
    </citation>
    <scope>NUCLEOTIDE SEQUENCE [LARGE SCALE GENOMIC DNA]</scope>
    <source>
        <strain evidence="1">Wonlab-2016</strain>
    </source>
</reference>
<dbReference type="EMBL" id="JACVVK020000136">
    <property type="protein sequence ID" value="KAK7489543.1"/>
    <property type="molecule type" value="Genomic_DNA"/>
</dbReference>
<evidence type="ECO:0000313" key="1">
    <source>
        <dbReference type="EMBL" id="KAK7489543.1"/>
    </source>
</evidence>
<proteinExistence type="predicted"/>
<sequence length="349" mass="37789">MQISLLPLPIVLLPKENVFDNYIFYVPSNVLKKLCFTVTSRSLDELKLGGITERSTVTTVKISGNTGIQRQGKSPSVGCLAGTPHTERVSLGVPKWRAAVTFMAPPWGAICILYTPIFSPHGANAVKASVDLNSDGGLIAPRVSLNQHVDCWQVSKERTARYGSHSGKAAEKPNNCMVTTVIQSQRVRGPGRVLHTLLDLYTLTRLDSDLIPATPQGTVAAWVVRINPSFVNVAMWGHLSDINSTVGRTVDADQVCARHQSLKPSRTDCEYSSALSWFSPDQLHYMSVPLVEKCGARAALTLVVHSQVQSGRQEPGKPKCGVDIVTTTVSQLAPKDTQSAPVGKLIRSV</sequence>
<protein>
    <submittedName>
        <fullName evidence="1">Uncharacterized protein</fullName>
    </submittedName>
</protein>
<organism evidence="1 2">
    <name type="scientific">Batillaria attramentaria</name>
    <dbReference type="NCBI Taxonomy" id="370345"/>
    <lineage>
        <taxon>Eukaryota</taxon>
        <taxon>Metazoa</taxon>
        <taxon>Spiralia</taxon>
        <taxon>Lophotrochozoa</taxon>
        <taxon>Mollusca</taxon>
        <taxon>Gastropoda</taxon>
        <taxon>Caenogastropoda</taxon>
        <taxon>Sorbeoconcha</taxon>
        <taxon>Cerithioidea</taxon>
        <taxon>Batillariidae</taxon>
        <taxon>Batillaria</taxon>
    </lineage>
</organism>
<evidence type="ECO:0000313" key="2">
    <source>
        <dbReference type="Proteomes" id="UP001519460"/>
    </source>
</evidence>
<keyword evidence="2" id="KW-1185">Reference proteome</keyword>
<accession>A0ABD0KRS2</accession>
<dbReference type="AlphaFoldDB" id="A0ABD0KRS2"/>
<comment type="caution">
    <text evidence="1">The sequence shown here is derived from an EMBL/GenBank/DDBJ whole genome shotgun (WGS) entry which is preliminary data.</text>
</comment>
<name>A0ABD0KRS2_9CAEN</name>
<gene>
    <name evidence="1" type="ORF">BaRGS_00019177</name>
</gene>